<reference evidence="1 2" key="1">
    <citation type="submission" date="2019-12" db="EMBL/GenBank/DDBJ databases">
        <authorList>
            <person name="Alioto T."/>
            <person name="Alioto T."/>
            <person name="Gomez Garrido J."/>
        </authorList>
    </citation>
    <scope>NUCLEOTIDE SEQUENCE [LARGE SCALE GENOMIC DNA]</scope>
</reference>
<dbReference type="Proteomes" id="UP000594638">
    <property type="component" value="Unassembled WGS sequence"/>
</dbReference>
<organism evidence="1 2">
    <name type="scientific">Olea europaea subsp. europaea</name>
    <dbReference type="NCBI Taxonomy" id="158383"/>
    <lineage>
        <taxon>Eukaryota</taxon>
        <taxon>Viridiplantae</taxon>
        <taxon>Streptophyta</taxon>
        <taxon>Embryophyta</taxon>
        <taxon>Tracheophyta</taxon>
        <taxon>Spermatophyta</taxon>
        <taxon>Magnoliopsida</taxon>
        <taxon>eudicotyledons</taxon>
        <taxon>Gunneridae</taxon>
        <taxon>Pentapetalae</taxon>
        <taxon>asterids</taxon>
        <taxon>lamiids</taxon>
        <taxon>Lamiales</taxon>
        <taxon>Oleaceae</taxon>
        <taxon>Oleeae</taxon>
        <taxon>Olea</taxon>
    </lineage>
</organism>
<accession>A0A8S0UG16</accession>
<dbReference type="AlphaFoldDB" id="A0A8S0UG16"/>
<gene>
    <name evidence="1" type="ORF">OLEA9_A073301</name>
</gene>
<dbReference type="EMBL" id="CACTIH010008056">
    <property type="protein sequence ID" value="CAA3019124.1"/>
    <property type="molecule type" value="Genomic_DNA"/>
</dbReference>
<protein>
    <submittedName>
        <fullName evidence="1">Uncharacterized protein</fullName>
    </submittedName>
</protein>
<dbReference type="OrthoDB" id="1746041at2759"/>
<proteinExistence type="predicted"/>
<keyword evidence="2" id="KW-1185">Reference proteome</keyword>
<evidence type="ECO:0000313" key="1">
    <source>
        <dbReference type="EMBL" id="CAA3019124.1"/>
    </source>
</evidence>
<dbReference type="Gramene" id="OE9A073301T1">
    <property type="protein sequence ID" value="OE9A073301C1"/>
    <property type="gene ID" value="OE9A073301"/>
</dbReference>
<evidence type="ECO:0000313" key="2">
    <source>
        <dbReference type="Proteomes" id="UP000594638"/>
    </source>
</evidence>
<sequence>MGTPQLLEIFLALGDFTYFANLGSLIYPQRQGFCSLSLLQQTAEGGRGEVNASRHGVSSAALQVTASVICMFPSSTTTATKYNTAQPAFFISLDYGVRR</sequence>
<name>A0A8S0UG16_OLEEU</name>
<comment type="caution">
    <text evidence="1">The sequence shown here is derived from an EMBL/GenBank/DDBJ whole genome shotgun (WGS) entry which is preliminary data.</text>
</comment>